<evidence type="ECO:0000256" key="1">
    <source>
        <dbReference type="SAM" id="Phobius"/>
    </source>
</evidence>
<evidence type="ECO:0000313" key="2">
    <source>
        <dbReference type="EMBL" id="TCO59571.1"/>
    </source>
</evidence>
<gene>
    <name evidence="2" type="ORF">EV192_104414</name>
</gene>
<organism evidence="2 3">
    <name type="scientific">Actinocrispum wychmicini</name>
    <dbReference type="NCBI Taxonomy" id="1213861"/>
    <lineage>
        <taxon>Bacteria</taxon>
        <taxon>Bacillati</taxon>
        <taxon>Actinomycetota</taxon>
        <taxon>Actinomycetes</taxon>
        <taxon>Pseudonocardiales</taxon>
        <taxon>Pseudonocardiaceae</taxon>
        <taxon>Actinocrispum</taxon>
    </lineage>
</organism>
<dbReference type="EMBL" id="SLWS01000004">
    <property type="protein sequence ID" value="TCO59571.1"/>
    <property type="molecule type" value="Genomic_DNA"/>
</dbReference>
<dbReference type="AlphaFoldDB" id="A0A4R2JI45"/>
<comment type="caution">
    <text evidence="2">The sequence shown here is derived from an EMBL/GenBank/DDBJ whole genome shotgun (WGS) entry which is preliminary data.</text>
</comment>
<feature type="transmembrane region" description="Helical" evidence="1">
    <location>
        <begin position="91"/>
        <end position="112"/>
    </location>
</feature>
<dbReference type="RefSeq" id="WP_132117565.1">
    <property type="nucleotide sequence ID" value="NZ_SLWS01000004.1"/>
</dbReference>
<keyword evidence="1" id="KW-0472">Membrane</keyword>
<feature type="transmembrane region" description="Helical" evidence="1">
    <location>
        <begin position="16"/>
        <end position="33"/>
    </location>
</feature>
<dbReference type="OrthoDB" id="8159487at2"/>
<reference evidence="2 3" key="1">
    <citation type="submission" date="2019-03" db="EMBL/GenBank/DDBJ databases">
        <title>Genomic Encyclopedia of Type Strains, Phase IV (KMG-IV): sequencing the most valuable type-strain genomes for metagenomic binning, comparative biology and taxonomic classification.</title>
        <authorList>
            <person name="Goeker M."/>
        </authorList>
    </citation>
    <scope>NUCLEOTIDE SEQUENCE [LARGE SCALE GENOMIC DNA]</scope>
    <source>
        <strain evidence="2 3">DSM 45934</strain>
    </source>
</reference>
<evidence type="ECO:0000313" key="3">
    <source>
        <dbReference type="Proteomes" id="UP000295680"/>
    </source>
</evidence>
<feature type="transmembrane region" description="Helical" evidence="1">
    <location>
        <begin position="53"/>
        <end position="79"/>
    </location>
</feature>
<feature type="transmembrane region" description="Helical" evidence="1">
    <location>
        <begin position="132"/>
        <end position="153"/>
    </location>
</feature>
<dbReference type="InterPro" id="IPR009339">
    <property type="entry name" value="DUF998"/>
</dbReference>
<protein>
    <submittedName>
        <fullName evidence="2">Uncharacterized protein DUF998</fullName>
    </submittedName>
</protein>
<feature type="transmembrane region" description="Helical" evidence="1">
    <location>
        <begin position="165"/>
        <end position="187"/>
    </location>
</feature>
<dbReference type="Proteomes" id="UP000295680">
    <property type="component" value="Unassembled WGS sequence"/>
</dbReference>
<keyword evidence="1" id="KW-0812">Transmembrane</keyword>
<feature type="transmembrane region" description="Helical" evidence="1">
    <location>
        <begin position="199"/>
        <end position="220"/>
    </location>
</feature>
<name>A0A4R2JI45_9PSEU</name>
<accession>A0A4R2JI45</accession>
<keyword evidence="1" id="KW-1133">Transmembrane helix</keyword>
<sequence>MTTPVDTASRTWTTRLLRCGVVAGPLFVTAFLLEGATRADYHPLRHPVSTLELGGTIGITQVANFIVGGSLMLCFALGLRRTLRARHRPSTWGPLLIGAAAIGLIGAGIFISDPVSGYPPGTPGASPYSWHGALHDLFSVPTFLGWPVACLVFARRFAGWRQPRWAIYSAATAVLFAIAFVLTSQGFGQTPGLVDIGGLLQRLTITIGWTWLTLLAVHLLKTQPEQR</sequence>
<proteinExistence type="predicted"/>
<dbReference type="Pfam" id="PF06197">
    <property type="entry name" value="DUF998"/>
    <property type="match status" value="1"/>
</dbReference>
<keyword evidence="3" id="KW-1185">Reference proteome</keyword>